<dbReference type="GO" id="GO:0004553">
    <property type="term" value="F:hydrolase activity, hydrolyzing O-glycosyl compounds"/>
    <property type="evidence" value="ECO:0007669"/>
    <property type="project" value="InterPro"/>
</dbReference>
<dbReference type="PANTHER" id="PTHR42812">
    <property type="entry name" value="BETA-XYLOSIDASE"/>
    <property type="match status" value="1"/>
</dbReference>
<dbReference type="STRING" id="1503961.SAMN05421736_104201"/>
<evidence type="ECO:0000259" key="7">
    <source>
        <dbReference type="Pfam" id="PF17851"/>
    </source>
</evidence>
<dbReference type="InterPro" id="IPR013320">
    <property type="entry name" value="ConA-like_dom_sf"/>
</dbReference>
<name>A0A1H3NUS5_9BACI</name>
<dbReference type="Pfam" id="PF17851">
    <property type="entry name" value="GH43_C2"/>
    <property type="match status" value="1"/>
</dbReference>
<keyword evidence="2 6" id="KW-0378">Hydrolase</keyword>
<accession>A0A1H3NUS5</accession>
<reference evidence="9" key="1">
    <citation type="submission" date="2016-10" db="EMBL/GenBank/DDBJ databases">
        <authorList>
            <person name="Varghese N."/>
            <person name="Submissions S."/>
        </authorList>
    </citation>
    <scope>NUCLEOTIDE SEQUENCE [LARGE SCALE GENOMIC DNA]</scope>
    <source>
        <strain evidence="9">SP</strain>
    </source>
</reference>
<evidence type="ECO:0000256" key="3">
    <source>
        <dbReference type="ARBA" id="ARBA00023295"/>
    </source>
</evidence>
<dbReference type="InterPro" id="IPR023296">
    <property type="entry name" value="Glyco_hydro_beta-prop_sf"/>
</dbReference>
<comment type="similarity">
    <text evidence="1 6">Belongs to the glycosyl hydrolase 43 family.</text>
</comment>
<dbReference type="Proteomes" id="UP000198935">
    <property type="component" value="Unassembled WGS sequence"/>
</dbReference>
<evidence type="ECO:0000256" key="2">
    <source>
        <dbReference type="ARBA" id="ARBA00022801"/>
    </source>
</evidence>
<dbReference type="GO" id="GO:0005975">
    <property type="term" value="P:carbohydrate metabolic process"/>
    <property type="evidence" value="ECO:0007669"/>
    <property type="project" value="InterPro"/>
</dbReference>
<keyword evidence="9" id="KW-1185">Reference proteome</keyword>
<evidence type="ECO:0000313" key="9">
    <source>
        <dbReference type="Proteomes" id="UP000198935"/>
    </source>
</evidence>
<evidence type="ECO:0000256" key="1">
    <source>
        <dbReference type="ARBA" id="ARBA00009865"/>
    </source>
</evidence>
<evidence type="ECO:0000256" key="5">
    <source>
        <dbReference type="PIRSR" id="PIRSR606710-2"/>
    </source>
</evidence>
<feature type="active site" description="Proton donor" evidence="4">
    <location>
        <position position="181"/>
    </location>
</feature>
<dbReference type="InterPro" id="IPR051795">
    <property type="entry name" value="Glycosyl_Hydrlase_43"/>
</dbReference>
<evidence type="ECO:0000256" key="4">
    <source>
        <dbReference type="PIRSR" id="PIRSR606710-1"/>
    </source>
</evidence>
<feature type="domain" description="Beta-xylosidase C-terminal Concanavalin A-like" evidence="7">
    <location>
        <begin position="306"/>
        <end position="500"/>
    </location>
</feature>
<dbReference type="OrthoDB" id="9801455at2"/>
<sequence length="502" mass="57657">MGKITMNNPLIWADVPDPSVIRVNSTYYMVSTSMHSMPGCPIMKSNNLRDWQLVNYVFETLEGNDAHNLKDGHHIYGKGSWAACLRYHNGVFYVCFSSNDMNQFYVYTTNNIEQGPWERHVIDGLYHDPSLLFDQGRVFVIHGNGRISITELTEDATARKRDGVNQLLFETESEGIGLRCEGCHAYKLNGYYYLFFIEWPSTGNRRRRQLCYRSEDLFGPYERKIILDDDMDYDNQGVAQGGIVETAEGEWYAILFQDHGAVGRVPVIVPLMWSNNWPLLGINGKVPKSFAAQLPHAEQTAIVSSDEFDYQENRLGLKWQWNHNPDNALWSFTARRGFLRLEAGHLAKSVEYARNTLTQRTEGPRCSAATLMDLRQMKPGDKAGLVALQHHFGTIGVEIADNREKWITMSRKGEDGLEEKVESIPFHGERIYLKMSFNFIDNTDAATFAYSEDGENWRQLGTILQLRYTLDHFMGCRIGLYNYATKQPGGIVDFAYFRYEKW</sequence>
<dbReference type="CDD" id="cd09001">
    <property type="entry name" value="GH43_FsAxh1-like"/>
    <property type="match status" value="1"/>
</dbReference>
<dbReference type="PANTHER" id="PTHR42812:SF12">
    <property type="entry name" value="BETA-XYLOSIDASE-RELATED"/>
    <property type="match status" value="1"/>
</dbReference>
<dbReference type="Gene3D" id="2.60.120.200">
    <property type="match status" value="1"/>
</dbReference>
<dbReference type="Gene3D" id="2.115.10.20">
    <property type="entry name" value="Glycosyl hydrolase domain, family 43"/>
    <property type="match status" value="1"/>
</dbReference>
<keyword evidence="3 6" id="KW-0326">Glycosidase</keyword>
<gene>
    <name evidence="8" type="ORF">SAMN05421736_104201</name>
</gene>
<dbReference type="InterPro" id="IPR041542">
    <property type="entry name" value="GH43_C2"/>
</dbReference>
<dbReference type="AlphaFoldDB" id="A0A1H3NUS5"/>
<feature type="site" description="Important for catalytic activity, responsible for pKa modulation of the active site Glu and correct orientation of both the proton donor and substrate" evidence="5">
    <location>
        <position position="128"/>
    </location>
</feature>
<protein>
    <submittedName>
        <fullName evidence="8">Beta-xylosidase</fullName>
    </submittedName>
</protein>
<feature type="active site" description="Proton acceptor" evidence="4">
    <location>
        <position position="17"/>
    </location>
</feature>
<dbReference type="SUPFAM" id="SSF49899">
    <property type="entry name" value="Concanavalin A-like lectins/glucanases"/>
    <property type="match status" value="1"/>
</dbReference>
<dbReference type="EMBL" id="FNPI01000004">
    <property type="protein sequence ID" value="SDY92215.1"/>
    <property type="molecule type" value="Genomic_DNA"/>
</dbReference>
<dbReference type="Pfam" id="PF04616">
    <property type="entry name" value="Glyco_hydro_43"/>
    <property type="match status" value="1"/>
</dbReference>
<proteinExistence type="inferred from homology"/>
<organism evidence="8 9">
    <name type="scientific">Evansella caseinilytica</name>
    <dbReference type="NCBI Taxonomy" id="1503961"/>
    <lineage>
        <taxon>Bacteria</taxon>
        <taxon>Bacillati</taxon>
        <taxon>Bacillota</taxon>
        <taxon>Bacilli</taxon>
        <taxon>Bacillales</taxon>
        <taxon>Bacillaceae</taxon>
        <taxon>Evansella</taxon>
    </lineage>
</organism>
<dbReference type="SUPFAM" id="SSF75005">
    <property type="entry name" value="Arabinanase/levansucrase/invertase"/>
    <property type="match status" value="1"/>
</dbReference>
<evidence type="ECO:0000313" key="8">
    <source>
        <dbReference type="EMBL" id="SDY92215.1"/>
    </source>
</evidence>
<dbReference type="InterPro" id="IPR006710">
    <property type="entry name" value="Glyco_hydro_43"/>
</dbReference>
<evidence type="ECO:0000256" key="6">
    <source>
        <dbReference type="RuleBase" id="RU361187"/>
    </source>
</evidence>